<dbReference type="Gene3D" id="3.30.2090.10">
    <property type="entry name" value="Multidrug efflux transporter AcrB TolC docking domain, DN and DC subdomains"/>
    <property type="match status" value="2"/>
</dbReference>
<dbReference type="PRINTS" id="PR00702">
    <property type="entry name" value="ACRIFLAVINRP"/>
</dbReference>
<sequence length="1031" mass="108974">MRISAWAIRNPIPVALLFILLTVSGMVAFLRMPIQMFPNVALPIVTVTVTQNGAAPQEMENQVTRPIENALSGVTGVKNISSNVSLGVSNTTVEFEMGTDLQKATDDVRTVVERARVELPQGIDPPSVQRIDLDSAPVVTYAVSAPAMNDVDLAWFIDNDVTRALQGEKGVGQVRRIGGAAHEITVILDPQRMAAIGVTAAQVNSALATFHVDAPGGRAGIGGSEQNIRVLGSARQVEAIRALTIPVQGRYVRLADVAEVGDGQGEVRGFARLNGRPVVAIQVSKTSAASDVSVVYATDRVVTQLSQAHPGVTFTKIVSTAEQTRRSFLATIDVLFEGVVLAIVVVFLFLRDWRATAIAAVAMPLSLIPTFIFMAAMGFSLNGITLLALTLVIGILVDDAIVEIENIEKRIELGESPYRAALVGADAIGLAVIATTATIIAVFAPVSLMPGEAGQFFKEFGLTVAAAVTFSLVVARLLTPLMAAYLLLPHHARKSAAPGGQLNPRHARALDWALARPWLCTAIGAGLLVLALAIAATLQLGFQSTQNRNYVYIAIEGAPGATRADMEDAVQAATRLIRSQRDVERVFAQVGSTGGTIGGGGADLRSGTLTVVLSHQRTRTSEQFQADLVPVLKAIPAVRFHNQGNFGQAPVSVVLAGPDGAELERVQTRLLREMQQLASLSDPRPSPPAPGPELVVTPRPEEAARLGVDTATLANTLRVATIGDIDAASARYSQGEQRLSIRVRLPESARNDLATLAALRVPTRGGGTTPIGTVADIRFQAGPGRIIRFNRERRIAVEADLAVGSAVGTALRDVAGLPTMRNLPAGVHQAKEGQSQLIGELFVGFVLALIAGIALTYTVLVLLFRGFFKPAVIMGALPLSLLGAFAALRLLSFPIDMPVLIGLLMLMGLCAKNSILLVEYAITAERDGMGMREALFEACAQRTRPIVMTSVAMIAGMLPTALAVSEGSEARQPMAVAVIGGVITSTALSLVLIPVIYELVDKFERGLLPHLSKLVVQSSEYERSAAPGATA</sequence>
<feature type="transmembrane region" description="Helical" evidence="1">
    <location>
        <begin position="383"/>
        <end position="402"/>
    </location>
</feature>
<feature type="transmembrane region" description="Helical" evidence="1">
    <location>
        <begin position="841"/>
        <end position="864"/>
    </location>
</feature>
<dbReference type="Gene3D" id="1.20.1640.10">
    <property type="entry name" value="Multidrug efflux transporter AcrB transmembrane domain"/>
    <property type="match status" value="2"/>
</dbReference>
<feature type="transmembrane region" description="Helical" evidence="1">
    <location>
        <begin position="464"/>
        <end position="488"/>
    </location>
</feature>
<evidence type="ECO:0000313" key="3">
    <source>
        <dbReference type="Proteomes" id="UP000520156"/>
    </source>
</evidence>
<feature type="transmembrane region" description="Helical" evidence="1">
    <location>
        <begin position="328"/>
        <end position="350"/>
    </location>
</feature>
<dbReference type="EMBL" id="JACLAU010000003">
    <property type="protein sequence ID" value="MBC2650906.1"/>
    <property type="molecule type" value="Genomic_DNA"/>
</dbReference>
<proteinExistence type="predicted"/>
<keyword evidence="3" id="KW-1185">Reference proteome</keyword>
<feature type="transmembrane region" description="Helical" evidence="1">
    <location>
        <begin position="423"/>
        <end position="444"/>
    </location>
</feature>
<name>A0A7X1F5U5_9SPHN</name>
<organism evidence="2 3">
    <name type="scientific">Novosphingobium aerophilum</name>
    <dbReference type="NCBI Taxonomy" id="2839843"/>
    <lineage>
        <taxon>Bacteria</taxon>
        <taxon>Pseudomonadati</taxon>
        <taxon>Pseudomonadota</taxon>
        <taxon>Alphaproteobacteria</taxon>
        <taxon>Sphingomonadales</taxon>
        <taxon>Sphingomonadaceae</taxon>
        <taxon>Novosphingobium</taxon>
    </lineage>
</organism>
<feature type="transmembrane region" description="Helical" evidence="1">
    <location>
        <begin position="518"/>
        <end position="542"/>
    </location>
</feature>
<feature type="transmembrane region" description="Helical" evidence="1">
    <location>
        <begin position="871"/>
        <end position="891"/>
    </location>
</feature>
<dbReference type="GO" id="GO:0042910">
    <property type="term" value="F:xenobiotic transmembrane transporter activity"/>
    <property type="evidence" value="ECO:0007669"/>
    <property type="project" value="TreeGrafter"/>
</dbReference>
<feature type="transmembrane region" description="Helical" evidence="1">
    <location>
        <begin position="974"/>
        <end position="997"/>
    </location>
</feature>
<feature type="transmembrane region" description="Helical" evidence="1">
    <location>
        <begin position="943"/>
        <end position="962"/>
    </location>
</feature>
<feature type="transmembrane region" description="Helical" evidence="1">
    <location>
        <begin position="897"/>
        <end position="922"/>
    </location>
</feature>
<dbReference type="PANTHER" id="PTHR32063:SF77">
    <property type="entry name" value="ACR FAMILY TRANSPORT PROTEIN"/>
    <property type="match status" value="1"/>
</dbReference>
<dbReference type="Gene3D" id="3.30.70.1430">
    <property type="entry name" value="Multidrug efflux transporter AcrB pore domain"/>
    <property type="match status" value="2"/>
</dbReference>
<comment type="caution">
    <text evidence="2">The sequence shown here is derived from an EMBL/GenBank/DDBJ whole genome shotgun (WGS) entry which is preliminary data.</text>
</comment>
<evidence type="ECO:0000313" key="2">
    <source>
        <dbReference type="EMBL" id="MBC2650906.1"/>
    </source>
</evidence>
<dbReference type="InterPro" id="IPR027463">
    <property type="entry name" value="AcrB_DN_DC_subdom"/>
</dbReference>
<evidence type="ECO:0000256" key="1">
    <source>
        <dbReference type="SAM" id="Phobius"/>
    </source>
</evidence>
<dbReference type="RefSeq" id="WP_185682321.1">
    <property type="nucleotide sequence ID" value="NZ_JACLAU010000003.1"/>
</dbReference>
<reference evidence="2 3" key="1">
    <citation type="submission" date="2020-08" db="EMBL/GenBank/DDBJ databases">
        <title>The genome sequence of Novosphingobium flavum 4Y4.</title>
        <authorList>
            <person name="Liu Y."/>
        </authorList>
    </citation>
    <scope>NUCLEOTIDE SEQUENCE [LARGE SCALE GENOMIC DNA]</scope>
    <source>
        <strain evidence="2 3">4Y4</strain>
    </source>
</reference>
<protein>
    <submittedName>
        <fullName evidence="2">Efflux RND transporter permease subunit</fullName>
    </submittedName>
</protein>
<accession>A0A7X1F5U5</accession>
<dbReference type="SUPFAM" id="SSF82714">
    <property type="entry name" value="Multidrug efflux transporter AcrB TolC docking domain, DN and DC subdomains"/>
    <property type="match status" value="2"/>
</dbReference>
<dbReference type="Proteomes" id="UP000520156">
    <property type="component" value="Unassembled WGS sequence"/>
</dbReference>
<dbReference type="GO" id="GO:0005886">
    <property type="term" value="C:plasma membrane"/>
    <property type="evidence" value="ECO:0007669"/>
    <property type="project" value="TreeGrafter"/>
</dbReference>
<dbReference type="SUPFAM" id="SSF82866">
    <property type="entry name" value="Multidrug efflux transporter AcrB transmembrane domain"/>
    <property type="match status" value="2"/>
</dbReference>
<dbReference type="PANTHER" id="PTHR32063">
    <property type="match status" value="1"/>
</dbReference>
<keyword evidence="1" id="KW-1133">Transmembrane helix</keyword>
<dbReference type="Gene3D" id="3.30.70.1320">
    <property type="entry name" value="Multidrug efflux transporter AcrB pore domain like"/>
    <property type="match status" value="1"/>
</dbReference>
<gene>
    <name evidence="2" type="ORF">H7F49_04255</name>
</gene>
<feature type="transmembrane region" description="Helical" evidence="1">
    <location>
        <begin position="357"/>
        <end position="377"/>
    </location>
</feature>
<dbReference type="Gene3D" id="3.30.70.1440">
    <property type="entry name" value="Multidrug efflux transporter AcrB pore domain"/>
    <property type="match status" value="1"/>
</dbReference>
<dbReference type="InterPro" id="IPR001036">
    <property type="entry name" value="Acrflvin-R"/>
</dbReference>
<dbReference type="SUPFAM" id="SSF82693">
    <property type="entry name" value="Multidrug efflux transporter AcrB pore domain, PN1, PN2, PC1 and PC2 subdomains"/>
    <property type="match status" value="3"/>
</dbReference>
<dbReference type="Pfam" id="PF00873">
    <property type="entry name" value="ACR_tran"/>
    <property type="match status" value="1"/>
</dbReference>
<dbReference type="AlphaFoldDB" id="A0A7X1F5U5"/>
<keyword evidence="1" id="KW-0472">Membrane</keyword>
<keyword evidence="1" id="KW-0812">Transmembrane</keyword>